<gene>
    <name evidence="2" type="ORF">LUCI_2450</name>
</gene>
<dbReference type="AlphaFoldDB" id="A0A498R3H2"/>
<evidence type="ECO:0000313" key="3">
    <source>
        <dbReference type="Proteomes" id="UP000277811"/>
    </source>
</evidence>
<feature type="region of interest" description="Disordered" evidence="1">
    <location>
        <begin position="1"/>
        <end position="27"/>
    </location>
</feature>
<keyword evidence="3" id="KW-1185">Reference proteome</keyword>
<dbReference type="RefSeq" id="WP_122628146.1">
    <property type="nucleotide sequence ID" value="NZ_UPPP01000072.1"/>
</dbReference>
<dbReference type="EMBL" id="UPPP01000072">
    <property type="protein sequence ID" value="VBB07206.1"/>
    <property type="molecule type" value="Genomic_DNA"/>
</dbReference>
<name>A0A498R3H2_9FIRM</name>
<dbReference type="Proteomes" id="UP000277811">
    <property type="component" value="Unassembled WGS sequence"/>
</dbReference>
<accession>A0A498R3H2</accession>
<sequence>MSITSVNNNTNPLYPLQPFQQGQTQAASTASGVGAAAALDLSNSSNSNVTKAGSDSQAGGLSTNQCPLGYPVCTNCGQCGKITAISGAVAQSNATNPISANNNTNYQTLQAANAYEKTSIYI</sequence>
<evidence type="ECO:0000256" key="1">
    <source>
        <dbReference type="SAM" id="MobiDB-lite"/>
    </source>
</evidence>
<feature type="compositionally biased region" description="Polar residues" evidence="1">
    <location>
        <begin position="1"/>
        <end position="12"/>
    </location>
</feature>
<evidence type="ECO:0000313" key="2">
    <source>
        <dbReference type="EMBL" id="VBB07206.1"/>
    </source>
</evidence>
<reference evidence="2 3" key="1">
    <citation type="submission" date="2018-06" db="EMBL/GenBank/DDBJ databases">
        <authorList>
            <person name="Strepis N."/>
        </authorList>
    </citation>
    <scope>NUCLEOTIDE SEQUENCE [LARGE SCALE GENOMIC DNA]</scope>
    <source>
        <strain evidence="2">LUCI</strain>
    </source>
</reference>
<organism evidence="2 3">
    <name type="scientific">Lucifera butyrica</name>
    <dbReference type="NCBI Taxonomy" id="1351585"/>
    <lineage>
        <taxon>Bacteria</taxon>
        <taxon>Bacillati</taxon>
        <taxon>Bacillota</taxon>
        <taxon>Negativicutes</taxon>
        <taxon>Veillonellales</taxon>
        <taxon>Veillonellaceae</taxon>
        <taxon>Lucifera</taxon>
    </lineage>
</organism>
<protein>
    <submittedName>
        <fullName evidence="2">Uncharacterized protein</fullName>
    </submittedName>
</protein>
<proteinExistence type="predicted"/>